<dbReference type="InterPro" id="IPR013762">
    <property type="entry name" value="Integrase-like_cat_sf"/>
</dbReference>
<dbReference type="Gene3D" id="1.10.150.130">
    <property type="match status" value="1"/>
</dbReference>
<dbReference type="EMBL" id="CP108110">
    <property type="protein sequence ID" value="WUQ83447.1"/>
    <property type="molecule type" value="Genomic_DNA"/>
</dbReference>
<sequence length="417" mass="45885">MSTSTSPPKSPAREPTPQPARLSRTARLAQVPAPLPMPPPSPSAAPAQTHAWADFLTTAVHNGLDPALVTQWLTILADTTGSPLLPSLSSMPLTEYVERRLPAILAGLETTTHVPYLAGWHHRIEPDLGHLPVGLVTTGAIANAVDSWISEGCSRSTIKNTLAMLYRCLEQAVVDGLIEHAPAHVKGWQQKYQQAEDELLDPRILALQDWDALTELADALIDASYNHYRGWGDVVIHGACTATRIGEVSGVLARDINVRTWLLTCRRQTTPAPGGLVDKHTKGKAARYIPIIEPLRPLIIRRLEATRGNPNARLYTGPRGGRISTAVLRDATHWDDVTRNLGYEHLSRHDLRHTGLTWMADAGILPSILQQIAGHKDSTTTQRYLHPDLRELTRAGEAFTKHLAEQLRATGKIPRRW</sequence>
<dbReference type="InterPro" id="IPR011010">
    <property type="entry name" value="DNA_brk_join_enz"/>
</dbReference>
<organism evidence="6 7">
    <name type="scientific">Kitasatospora purpeofusca</name>
    <dbReference type="NCBI Taxonomy" id="67352"/>
    <lineage>
        <taxon>Bacteria</taxon>
        <taxon>Bacillati</taxon>
        <taxon>Actinomycetota</taxon>
        <taxon>Actinomycetes</taxon>
        <taxon>Kitasatosporales</taxon>
        <taxon>Streptomycetaceae</taxon>
        <taxon>Kitasatospora</taxon>
    </lineage>
</organism>
<dbReference type="PROSITE" id="PS51898">
    <property type="entry name" value="TYR_RECOMBINASE"/>
    <property type="match status" value="1"/>
</dbReference>
<feature type="domain" description="Tyr recombinase" evidence="5">
    <location>
        <begin position="200"/>
        <end position="397"/>
    </location>
</feature>
<evidence type="ECO:0000259" key="5">
    <source>
        <dbReference type="PROSITE" id="PS51898"/>
    </source>
</evidence>
<dbReference type="PANTHER" id="PTHR30349:SF64">
    <property type="entry name" value="PROPHAGE INTEGRASE INTD-RELATED"/>
    <property type="match status" value="1"/>
</dbReference>
<evidence type="ECO:0000313" key="6">
    <source>
        <dbReference type="EMBL" id="WUQ83447.1"/>
    </source>
</evidence>
<dbReference type="PANTHER" id="PTHR30349">
    <property type="entry name" value="PHAGE INTEGRASE-RELATED"/>
    <property type="match status" value="1"/>
</dbReference>
<name>A0ABZ1U0F9_9ACTN</name>
<keyword evidence="2" id="KW-0238">DNA-binding</keyword>
<dbReference type="InterPro" id="IPR050090">
    <property type="entry name" value="Tyrosine_recombinase_XerCD"/>
</dbReference>
<dbReference type="Proteomes" id="UP001432222">
    <property type="component" value="Chromosome"/>
</dbReference>
<dbReference type="RefSeq" id="WP_328954474.1">
    <property type="nucleotide sequence ID" value="NZ_CP108110.1"/>
</dbReference>
<keyword evidence="7" id="KW-1185">Reference proteome</keyword>
<dbReference type="SUPFAM" id="SSF56349">
    <property type="entry name" value="DNA breaking-rejoining enzymes"/>
    <property type="match status" value="1"/>
</dbReference>
<feature type="region of interest" description="Disordered" evidence="4">
    <location>
        <begin position="1"/>
        <end position="47"/>
    </location>
</feature>
<feature type="compositionally biased region" description="Pro residues" evidence="4">
    <location>
        <begin position="33"/>
        <end position="43"/>
    </location>
</feature>
<feature type="compositionally biased region" description="Pro residues" evidence="4">
    <location>
        <begin position="8"/>
        <end position="18"/>
    </location>
</feature>
<accession>A0ABZ1U0F9</accession>
<proteinExistence type="inferred from homology"/>
<reference evidence="6" key="1">
    <citation type="submission" date="2022-10" db="EMBL/GenBank/DDBJ databases">
        <title>The complete genomes of actinobacterial strains from the NBC collection.</title>
        <authorList>
            <person name="Joergensen T.S."/>
            <person name="Alvarez Arevalo M."/>
            <person name="Sterndorff E.B."/>
            <person name="Faurdal D."/>
            <person name="Vuksanovic O."/>
            <person name="Mourched A.-S."/>
            <person name="Charusanti P."/>
            <person name="Shaw S."/>
            <person name="Blin K."/>
            <person name="Weber T."/>
        </authorList>
    </citation>
    <scope>NUCLEOTIDE SEQUENCE</scope>
    <source>
        <strain evidence="6">NBC_00222</strain>
    </source>
</reference>
<evidence type="ECO:0000313" key="7">
    <source>
        <dbReference type="Proteomes" id="UP001432222"/>
    </source>
</evidence>
<keyword evidence="3" id="KW-0233">DNA recombination</keyword>
<evidence type="ECO:0000256" key="1">
    <source>
        <dbReference type="ARBA" id="ARBA00008857"/>
    </source>
</evidence>
<dbReference type="Gene3D" id="1.10.443.10">
    <property type="entry name" value="Intergrase catalytic core"/>
    <property type="match status" value="1"/>
</dbReference>
<evidence type="ECO:0000256" key="2">
    <source>
        <dbReference type="ARBA" id="ARBA00023125"/>
    </source>
</evidence>
<gene>
    <name evidence="6" type="ORF">OHA16_10970</name>
</gene>
<protein>
    <submittedName>
        <fullName evidence="6">Tyrosine-type recombinase/integrase</fullName>
    </submittedName>
</protein>
<dbReference type="InterPro" id="IPR010998">
    <property type="entry name" value="Integrase_recombinase_N"/>
</dbReference>
<evidence type="ECO:0000256" key="3">
    <source>
        <dbReference type="ARBA" id="ARBA00023172"/>
    </source>
</evidence>
<dbReference type="InterPro" id="IPR002104">
    <property type="entry name" value="Integrase_catalytic"/>
</dbReference>
<evidence type="ECO:0000256" key="4">
    <source>
        <dbReference type="SAM" id="MobiDB-lite"/>
    </source>
</evidence>
<comment type="similarity">
    <text evidence="1">Belongs to the 'phage' integrase family.</text>
</comment>
<dbReference type="Pfam" id="PF00589">
    <property type="entry name" value="Phage_integrase"/>
    <property type="match status" value="1"/>
</dbReference>